<dbReference type="CDD" id="cd17574">
    <property type="entry name" value="REC_OmpR"/>
    <property type="match status" value="1"/>
</dbReference>
<dbReference type="SUPFAM" id="SSF52172">
    <property type="entry name" value="CheY-like"/>
    <property type="match status" value="1"/>
</dbReference>
<dbReference type="InterPro" id="IPR001789">
    <property type="entry name" value="Sig_transdc_resp-reg_receiver"/>
</dbReference>
<dbReference type="PANTHER" id="PTHR48111:SF55">
    <property type="entry name" value="AEROBIC RESPIRATION CONTROL PROTEIN ARCA"/>
    <property type="match status" value="1"/>
</dbReference>
<evidence type="ECO:0000256" key="6">
    <source>
        <dbReference type="ARBA" id="ARBA00023015"/>
    </source>
</evidence>
<keyword evidence="4 10" id="KW-0597">Phosphoprotein</keyword>
<evidence type="ECO:0000256" key="5">
    <source>
        <dbReference type="ARBA" id="ARBA00023012"/>
    </source>
</evidence>
<evidence type="ECO:0000259" key="12">
    <source>
        <dbReference type="PROSITE" id="PS50110"/>
    </source>
</evidence>
<reference evidence="14 15" key="1">
    <citation type="submission" date="2019-06" db="EMBL/GenBank/DDBJ databases">
        <title>Genome sequence of Rhodobacteraceae bacterium D4M1.</title>
        <authorList>
            <person name="Cao J."/>
        </authorList>
    </citation>
    <scope>NUCLEOTIDE SEQUENCE [LARGE SCALE GENOMIC DNA]</scope>
    <source>
        <strain evidence="14 15">D4M1</strain>
    </source>
</reference>
<organism evidence="14 15">
    <name type="scientific">Paroceanicella profunda</name>
    <dbReference type="NCBI Taxonomy" id="2579971"/>
    <lineage>
        <taxon>Bacteria</taxon>
        <taxon>Pseudomonadati</taxon>
        <taxon>Pseudomonadota</taxon>
        <taxon>Alphaproteobacteria</taxon>
        <taxon>Rhodobacterales</taxon>
        <taxon>Paracoccaceae</taxon>
        <taxon>Paroceanicella</taxon>
    </lineage>
</organism>
<evidence type="ECO:0000256" key="9">
    <source>
        <dbReference type="ARBA" id="ARBA00023163"/>
    </source>
</evidence>
<gene>
    <name evidence="14" type="ORF">FDP22_11265</name>
</gene>
<dbReference type="InterPro" id="IPR001867">
    <property type="entry name" value="OmpR/PhoB-type_DNA-bd"/>
</dbReference>
<dbReference type="OrthoDB" id="9802426at2"/>
<keyword evidence="3" id="KW-0678">Repressor</keyword>
<dbReference type="SMART" id="SM00448">
    <property type="entry name" value="REC"/>
    <property type="match status" value="1"/>
</dbReference>
<evidence type="ECO:0000256" key="11">
    <source>
        <dbReference type="PROSITE-ProRule" id="PRU01091"/>
    </source>
</evidence>
<accession>A0A5B8G1E9</accession>
<evidence type="ECO:0000256" key="1">
    <source>
        <dbReference type="ARBA" id="ARBA00004496"/>
    </source>
</evidence>
<keyword evidence="7 11" id="KW-0238">DNA-binding</keyword>
<dbReference type="Gene3D" id="1.10.10.10">
    <property type="entry name" value="Winged helix-like DNA-binding domain superfamily/Winged helix DNA-binding domain"/>
    <property type="match status" value="1"/>
</dbReference>
<dbReference type="Proteomes" id="UP000305888">
    <property type="component" value="Chromosome"/>
</dbReference>
<dbReference type="InterPro" id="IPR016032">
    <property type="entry name" value="Sig_transdc_resp-reg_C-effctor"/>
</dbReference>
<evidence type="ECO:0000256" key="7">
    <source>
        <dbReference type="ARBA" id="ARBA00023125"/>
    </source>
</evidence>
<dbReference type="Gene3D" id="6.10.250.690">
    <property type="match status" value="1"/>
</dbReference>
<keyword evidence="15" id="KW-1185">Reference proteome</keyword>
<dbReference type="RefSeq" id="WP_138573001.1">
    <property type="nucleotide sequence ID" value="NZ_CP040818.1"/>
</dbReference>
<dbReference type="GO" id="GO:0032993">
    <property type="term" value="C:protein-DNA complex"/>
    <property type="evidence" value="ECO:0007669"/>
    <property type="project" value="TreeGrafter"/>
</dbReference>
<sequence>MTAPLIALLDDEPEIRVLLASALEEAGFRTVAFGRVAEFETGLRRITPDVCLVDLGLPDQDGLALVWRLARETGAAIIIISGRARVQDRITGLELGADDYITKPFDPAEVVTRVRVLLRRGRARPETPLARARFSGWQADFDRHLLTAPDGEDAALSRAEGALLRLFLDQPNRLLSREQMQDRLGGGAGSGFDRAMDVRISRLRVKLREDPRNPRFIKTIYGAGYIFVGDVDWR</sequence>
<evidence type="ECO:0000256" key="10">
    <source>
        <dbReference type="PROSITE-ProRule" id="PRU00169"/>
    </source>
</evidence>
<keyword evidence="8" id="KW-0010">Activator</keyword>
<dbReference type="Gene3D" id="3.40.50.2300">
    <property type="match status" value="1"/>
</dbReference>
<dbReference type="AlphaFoldDB" id="A0A5B8G1E9"/>
<dbReference type="GO" id="GO:0000976">
    <property type="term" value="F:transcription cis-regulatory region binding"/>
    <property type="evidence" value="ECO:0007669"/>
    <property type="project" value="TreeGrafter"/>
</dbReference>
<dbReference type="GO" id="GO:0006355">
    <property type="term" value="P:regulation of DNA-templated transcription"/>
    <property type="evidence" value="ECO:0007669"/>
    <property type="project" value="InterPro"/>
</dbReference>
<dbReference type="EMBL" id="CP040818">
    <property type="protein sequence ID" value="QDL92303.1"/>
    <property type="molecule type" value="Genomic_DNA"/>
</dbReference>
<keyword evidence="5" id="KW-0902">Two-component regulatory system</keyword>
<keyword evidence="2" id="KW-0963">Cytoplasm</keyword>
<evidence type="ECO:0000313" key="15">
    <source>
        <dbReference type="Proteomes" id="UP000305888"/>
    </source>
</evidence>
<keyword evidence="9" id="KW-0804">Transcription</keyword>
<dbReference type="KEGG" id="ppru:FDP22_11265"/>
<feature type="domain" description="OmpR/PhoB-type" evidence="13">
    <location>
        <begin position="129"/>
        <end position="229"/>
    </location>
</feature>
<dbReference type="SUPFAM" id="SSF46894">
    <property type="entry name" value="C-terminal effector domain of the bipartite response regulators"/>
    <property type="match status" value="1"/>
</dbReference>
<evidence type="ECO:0000256" key="2">
    <source>
        <dbReference type="ARBA" id="ARBA00022490"/>
    </source>
</evidence>
<dbReference type="InterPro" id="IPR011006">
    <property type="entry name" value="CheY-like_superfamily"/>
</dbReference>
<dbReference type="PANTHER" id="PTHR48111">
    <property type="entry name" value="REGULATOR OF RPOS"/>
    <property type="match status" value="1"/>
</dbReference>
<proteinExistence type="predicted"/>
<dbReference type="InterPro" id="IPR039420">
    <property type="entry name" value="WalR-like"/>
</dbReference>
<dbReference type="SMART" id="SM00862">
    <property type="entry name" value="Trans_reg_C"/>
    <property type="match status" value="1"/>
</dbReference>
<protein>
    <submittedName>
        <fullName evidence="14">Response regulator transcription factor</fullName>
    </submittedName>
</protein>
<dbReference type="Pfam" id="PF00072">
    <property type="entry name" value="Response_reg"/>
    <property type="match status" value="1"/>
</dbReference>
<dbReference type="InterPro" id="IPR036388">
    <property type="entry name" value="WH-like_DNA-bd_sf"/>
</dbReference>
<evidence type="ECO:0000256" key="8">
    <source>
        <dbReference type="ARBA" id="ARBA00023159"/>
    </source>
</evidence>
<feature type="DNA-binding region" description="OmpR/PhoB-type" evidence="11">
    <location>
        <begin position="129"/>
        <end position="229"/>
    </location>
</feature>
<comment type="subcellular location">
    <subcellularLocation>
        <location evidence="1">Cytoplasm</location>
    </subcellularLocation>
</comment>
<evidence type="ECO:0000313" key="14">
    <source>
        <dbReference type="EMBL" id="QDL92303.1"/>
    </source>
</evidence>
<dbReference type="Pfam" id="PF00486">
    <property type="entry name" value="Trans_reg_C"/>
    <property type="match status" value="1"/>
</dbReference>
<dbReference type="GO" id="GO:0005829">
    <property type="term" value="C:cytosol"/>
    <property type="evidence" value="ECO:0007669"/>
    <property type="project" value="TreeGrafter"/>
</dbReference>
<evidence type="ECO:0000256" key="4">
    <source>
        <dbReference type="ARBA" id="ARBA00022553"/>
    </source>
</evidence>
<dbReference type="CDD" id="cd00383">
    <property type="entry name" value="trans_reg_C"/>
    <property type="match status" value="1"/>
</dbReference>
<dbReference type="GO" id="GO:0000156">
    <property type="term" value="F:phosphorelay response regulator activity"/>
    <property type="evidence" value="ECO:0007669"/>
    <property type="project" value="TreeGrafter"/>
</dbReference>
<keyword evidence="6" id="KW-0805">Transcription regulation</keyword>
<evidence type="ECO:0000259" key="13">
    <source>
        <dbReference type="PROSITE" id="PS51755"/>
    </source>
</evidence>
<dbReference type="PROSITE" id="PS50110">
    <property type="entry name" value="RESPONSE_REGULATORY"/>
    <property type="match status" value="1"/>
</dbReference>
<name>A0A5B8G1E9_9RHOB</name>
<evidence type="ECO:0000256" key="3">
    <source>
        <dbReference type="ARBA" id="ARBA00022491"/>
    </source>
</evidence>
<feature type="modified residue" description="4-aspartylphosphate" evidence="10">
    <location>
        <position position="54"/>
    </location>
</feature>
<feature type="domain" description="Response regulatory" evidence="12">
    <location>
        <begin position="5"/>
        <end position="118"/>
    </location>
</feature>
<dbReference type="PROSITE" id="PS51755">
    <property type="entry name" value="OMPR_PHOB"/>
    <property type="match status" value="1"/>
</dbReference>